<dbReference type="EMBL" id="OA569348">
    <property type="protein sequence ID" value="CAD7202421.1"/>
    <property type="molecule type" value="Genomic_DNA"/>
</dbReference>
<reference evidence="2" key="1">
    <citation type="submission" date="2020-11" db="EMBL/GenBank/DDBJ databases">
        <authorList>
            <person name="Tran Van P."/>
        </authorList>
    </citation>
    <scope>NUCLEOTIDE SEQUENCE</scope>
</reference>
<evidence type="ECO:0000256" key="1">
    <source>
        <dbReference type="SAM" id="MobiDB-lite"/>
    </source>
</evidence>
<feature type="region of interest" description="Disordered" evidence="1">
    <location>
        <begin position="1"/>
        <end position="22"/>
    </location>
</feature>
<feature type="compositionally biased region" description="Basic and acidic residues" evidence="1">
    <location>
        <begin position="7"/>
        <end position="16"/>
    </location>
</feature>
<name>A0A7R8VST6_TIMDO</name>
<accession>A0A7R8VST6</accession>
<dbReference type="AlphaFoldDB" id="A0A7R8VST6"/>
<sequence>MSYFSGRAEEKADRNKTTAQLD</sequence>
<proteinExistence type="predicted"/>
<protein>
    <submittedName>
        <fullName evidence="2">Uncharacterized protein</fullName>
    </submittedName>
</protein>
<gene>
    <name evidence="2" type="ORF">TDIB3V08_LOCUS8603</name>
</gene>
<organism evidence="2">
    <name type="scientific">Timema douglasi</name>
    <name type="common">Walking stick</name>
    <dbReference type="NCBI Taxonomy" id="61478"/>
    <lineage>
        <taxon>Eukaryota</taxon>
        <taxon>Metazoa</taxon>
        <taxon>Ecdysozoa</taxon>
        <taxon>Arthropoda</taxon>
        <taxon>Hexapoda</taxon>
        <taxon>Insecta</taxon>
        <taxon>Pterygota</taxon>
        <taxon>Neoptera</taxon>
        <taxon>Polyneoptera</taxon>
        <taxon>Phasmatodea</taxon>
        <taxon>Timematodea</taxon>
        <taxon>Timematoidea</taxon>
        <taxon>Timematidae</taxon>
        <taxon>Timema</taxon>
    </lineage>
</organism>
<evidence type="ECO:0000313" key="2">
    <source>
        <dbReference type="EMBL" id="CAD7202421.1"/>
    </source>
</evidence>